<dbReference type="Gene3D" id="2.170.150.40">
    <property type="entry name" value="Domain of unknown function (DUF427)"/>
    <property type="match status" value="2"/>
</dbReference>
<dbReference type="RefSeq" id="WP_203869227.1">
    <property type="nucleotide sequence ID" value="NZ_BONW01000030.1"/>
</dbReference>
<keyword evidence="3" id="KW-1185">Reference proteome</keyword>
<dbReference type="InterPro" id="IPR007361">
    <property type="entry name" value="DUF427"/>
</dbReference>
<dbReference type="PANTHER" id="PTHR34310:SF9">
    <property type="entry name" value="BLR5716 PROTEIN"/>
    <property type="match status" value="1"/>
</dbReference>
<dbReference type="InterPro" id="IPR038694">
    <property type="entry name" value="DUF427_sf"/>
</dbReference>
<feature type="domain" description="DUF427" evidence="1">
    <location>
        <begin position="36"/>
        <end position="119"/>
    </location>
</feature>
<reference evidence="2 3" key="1">
    <citation type="submission" date="2021-01" db="EMBL/GenBank/DDBJ databases">
        <title>Whole genome shotgun sequence of Plantactinospora endophytica NBRC 110450.</title>
        <authorList>
            <person name="Komaki H."/>
            <person name="Tamura T."/>
        </authorList>
    </citation>
    <scope>NUCLEOTIDE SEQUENCE [LARGE SCALE GENOMIC DNA]</scope>
    <source>
        <strain evidence="2 3">NBRC 110450</strain>
    </source>
</reference>
<protein>
    <recommendedName>
        <fullName evidence="1">DUF427 domain-containing protein</fullName>
    </recommendedName>
</protein>
<comment type="caution">
    <text evidence="2">The sequence shown here is derived from an EMBL/GenBank/DDBJ whole genome shotgun (WGS) entry which is preliminary data.</text>
</comment>
<proteinExistence type="predicted"/>
<dbReference type="Proteomes" id="UP000646749">
    <property type="component" value="Unassembled WGS sequence"/>
</dbReference>
<evidence type="ECO:0000259" key="1">
    <source>
        <dbReference type="Pfam" id="PF04248"/>
    </source>
</evidence>
<dbReference type="PANTHER" id="PTHR34310">
    <property type="entry name" value="DUF427 DOMAIN PROTEIN (AFU_ORTHOLOGUE AFUA_3G02220)"/>
    <property type="match status" value="1"/>
</dbReference>
<gene>
    <name evidence="2" type="ORF">Pen02_57490</name>
</gene>
<name>A0ABQ4E7X0_9ACTN</name>
<evidence type="ECO:0000313" key="3">
    <source>
        <dbReference type="Proteomes" id="UP000646749"/>
    </source>
</evidence>
<accession>A0ABQ4E7X0</accession>
<dbReference type="EMBL" id="BONW01000030">
    <property type="protein sequence ID" value="GIG90813.1"/>
    <property type="molecule type" value="Genomic_DNA"/>
</dbReference>
<organism evidence="2 3">
    <name type="scientific">Plantactinospora endophytica</name>
    <dbReference type="NCBI Taxonomy" id="673535"/>
    <lineage>
        <taxon>Bacteria</taxon>
        <taxon>Bacillati</taxon>
        <taxon>Actinomycetota</taxon>
        <taxon>Actinomycetes</taxon>
        <taxon>Micromonosporales</taxon>
        <taxon>Micromonosporaceae</taxon>
        <taxon>Plantactinospora</taxon>
    </lineage>
</organism>
<feature type="domain" description="DUF427" evidence="1">
    <location>
        <begin position="154"/>
        <end position="247"/>
    </location>
</feature>
<sequence>MSSRTGVATRKPVSLYPREIVPIDHVEPCARRIRGLLNGEWVFDTNHARYVWEWPHYPHYYVPLDDVRQELLVDEHDVEQYSGGTARQYGLRVRKSYRPGTVRVHTEKSVEGLADMVRFEWNALDAWFEEDEEVFVHPRDPYTRVDALRSTRRIRIEIDGEVLAESHSPVLVFETGLPTRYYLNRTEVDLGRLIPTDTETACPYKGRTSNYWSVRIGDNMHDDVAWAYDFPSHLMQPISGMVAFFNERTDVFVDGELLPRPHTRWSR</sequence>
<dbReference type="Pfam" id="PF04248">
    <property type="entry name" value="NTP_transf_9"/>
    <property type="match status" value="2"/>
</dbReference>
<evidence type="ECO:0000313" key="2">
    <source>
        <dbReference type="EMBL" id="GIG90813.1"/>
    </source>
</evidence>